<keyword evidence="4" id="KW-1185">Reference proteome</keyword>
<evidence type="ECO:0000313" key="4">
    <source>
        <dbReference type="Proteomes" id="UP000008043"/>
    </source>
</evidence>
<dbReference type="Pfam" id="PF09851">
    <property type="entry name" value="SHOCT"/>
    <property type="match status" value="1"/>
</dbReference>
<dbReference type="eggNOG" id="COG3462">
    <property type="taxonomic scope" value="Bacteria"/>
</dbReference>
<dbReference type="KEGG" id="sdv:BN159_1429"/>
<dbReference type="InterPro" id="IPR018649">
    <property type="entry name" value="SHOCT"/>
</dbReference>
<dbReference type="HOGENOM" id="CLU_159099_1_0_11"/>
<protein>
    <recommendedName>
        <fullName evidence="2">SHOCT domain-containing protein</fullName>
    </recommendedName>
</protein>
<evidence type="ECO:0000313" key="3">
    <source>
        <dbReference type="EMBL" id="CCK25808.1"/>
    </source>
</evidence>
<proteinExistence type="predicted"/>
<name>K4QXP3_STRDJ</name>
<organism evidence="3 4">
    <name type="scientific">Streptomyces davaonensis (strain DSM 101723 / JCM 4913 / KCC S-0913 / 768)</name>
    <dbReference type="NCBI Taxonomy" id="1214101"/>
    <lineage>
        <taxon>Bacteria</taxon>
        <taxon>Bacillati</taxon>
        <taxon>Actinomycetota</taxon>
        <taxon>Actinomycetes</taxon>
        <taxon>Kitasatosporales</taxon>
        <taxon>Streptomycetaceae</taxon>
        <taxon>Streptomyces</taxon>
    </lineage>
</organism>
<accession>K4QXP3</accession>
<gene>
    <name evidence="3" type="ORF">BN159_1429</name>
</gene>
<reference evidence="3 4" key="1">
    <citation type="journal article" date="2012" name="J. Bacteriol.">
        <title>Genome sequence of the bacterium Streptomyces davawensis JCM 4913 and heterologous production of the unique antibiotic roseoflavin.</title>
        <authorList>
            <person name="Jankowitsch F."/>
            <person name="Schwarz J."/>
            <person name="Ruckert C."/>
            <person name="Gust B."/>
            <person name="Szczepanowski R."/>
            <person name="Blom J."/>
            <person name="Pelzer S."/>
            <person name="Kalinowski J."/>
            <person name="Mack M."/>
        </authorList>
    </citation>
    <scope>NUCLEOTIDE SEQUENCE [LARGE SCALE GENOMIC DNA]</scope>
    <source>
        <strain evidence="4">DSM 101723 / JCM 4913 / KCC S-0913 / 768</strain>
    </source>
</reference>
<keyword evidence="1" id="KW-0812">Transmembrane</keyword>
<dbReference type="STRING" id="1214101.BN159_1429"/>
<keyword evidence="1" id="KW-0472">Membrane</keyword>
<dbReference type="AlphaFoldDB" id="K4QXP3"/>
<evidence type="ECO:0000259" key="2">
    <source>
        <dbReference type="Pfam" id="PF09851"/>
    </source>
</evidence>
<evidence type="ECO:0000256" key="1">
    <source>
        <dbReference type="SAM" id="Phobius"/>
    </source>
</evidence>
<feature type="transmembrane region" description="Helical" evidence="1">
    <location>
        <begin position="14"/>
        <end position="38"/>
    </location>
</feature>
<dbReference type="Proteomes" id="UP000008043">
    <property type="component" value="Chromosome"/>
</dbReference>
<keyword evidence="1" id="KW-1133">Transmembrane helix</keyword>
<dbReference type="EMBL" id="HE971709">
    <property type="protein sequence ID" value="CCK25808.1"/>
    <property type="molecule type" value="Genomic_DNA"/>
</dbReference>
<sequence>MTAMFWYDHDPSGWGWFAMSAGMVLFWALIITFGVLLFRALPRTGDTTTTAGTPPPRPEELLAERFARGEIDEDEFHRRLTVLRGRSGDGPRLSEG</sequence>
<feature type="domain" description="SHOCT" evidence="2">
    <location>
        <begin position="58"/>
        <end position="83"/>
    </location>
</feature>
<dbReference type="PATRIC" id="fig|1214101.3.peg.1448"/>